<evidence type="ECO:0000313" key="3">
    <source>
        <dbReference type="EMBL" id="RZN70178.1"/>
    </source>
</evidence>
<dbReference type="Pfam" id="PF09861">
    <property type="entry name" value="Lar_N"/>
    <property type="match status" value="1"/>
</dbReference>
<feature type="domain" description="Lactate racemase C-terminal" evidence="2">
    <location>
        <begin position="271"/>
        <end position="387"/>
    </location>
</feature>
<proteinExistence type="predicted"/>
<dbReference type="InterPro" id="IPR048520">
    <property type="entry name" value="LarA_C"/>
</dbReference>
<dbReference type="NCBIfam" id="NF033504">
    <property type="entry name" value="Ni_dep_LarA"/>
    <property type="match status" value="1"/>
</dbReference>
<dbReference type="Proteomes" id="UP000320766">
    <property type="component" value="Unassembled WGS sequence"/>
</dbReference>
<dbReference type="Pfam" id="PF21113">
    <property type="entry name" value="LarA_C"/>
    <property type="match status" value="1"/>
</dbReference>
<dbReference type="GO" id="GO:0050043">
    <property type="term" value="F:lactate racemase activity"/>
    <property type="evidence" value="ECO:0007669"/>
    <property type="project" value="InterPro"/>
</dbReference>
<organism evidence="3 4">
    <name type="scientific">Candidatus Methanolliviera hydrocarbonicum</name>
    <dbReference type="NCBI Taxonomy" id="2491085"/>
    <lineage>
        <taxon>Archaea</taxon>
        <taxon>Methanobacteriati</taxon>
        <taxon>Methanobacteriota</taxon>
        <taxon>Candidatus Methanoliparia</taxon>
        <taxon>Candidatus Methanoliparales</taxon>
        <taxon>Candidatus Methanollivieraceae</taxon>
        <taxon>Candidatus Methanolliviera</taxon>
    </lineage>
</organism>
<evidence type="ECO:0000313" key="4">
    <source>
        <dbReference type="Proteomes" id="UP000320766"/>
    </source>
</evidence>
<name>A0A520KX53_9EURY</name>
<dbReference type="EMBL" id="RXIL01000060">
    <property type="protein sequence ID" value="RZN70178.1"/>
    <property type="molecule type" value="Genomic_DNA"/>
</dbReference>
<feature type="domain" description="LarA-like N-terminal" evidence="1">
    <location>
        <begin position="6"/>
        <end position="201"/>
    </location>
</feature>
<evidence type="ECO:0000259" key="1">
    <source>
        <dbReference type="Pfam" id="PF09861"/>
    </source>
</evidence>
<dbReference type="Gene3D" id="3.90.226.30">
    <property type="match status" value="1"/>
</dbReference>
<accession>A0A520KX53</accession>
<dbReference type="InterPro" id="IPR043166">
    <property type="entry name" value="LarA-like_C"/>
</dbReference>
<dbReference type="Gene3D" id="3.40.50.11440">
    <property type="match status" value="1"/>
</dbReference>
<evidence type="ECO:0000259" key="2">
    <source>
        <dbReference type="Pfam" id="PF21113"/>
    </source>
</evidence>
<sequence length="407" mass="45414">MIQIPYGKRDLTLNMRENMHLVKGPAENIKRSHDPIRKALRDPIGTKRLEEICEGKKNCVIVVDDHTRNTPTKKMVGALLETLGGKMDEIKVIFATGTHRSPRRDEIRSILGKNIMEEVKIESHDCDDEGNLVYLGRTSFKTPVYINRTYLSSEIKIITGDISLHYYAGFGGGRKSILPGLAGRETIKKNHSLLLDSKAFMGNLDGNPVHLDMMEAARMPGAYPDFSLNVISDSKGDVLAASSGDLSLVFEELVKIAKKSLVKKMDNYFDEIVVGAGGHPRDINLYQSAKALEMVKGGVRPNGKIILLAECIEGIGDETFEAWMEECKCLDETEDKIKGDFELGGHKAYYLRKIMNRNKVFLISSLDDGLVERWGMIPKGSLDDLLDEIEGKNVGIIPTADFMIERR</sequence>
<dbReference type="AlphaFoldDB" id="A0A520KX53"/>
<reference evidence="3 4" key="1">
    <citation type="journal article" date="2019" name="Nat. Microbiol.">
        <title>Wide diversity of methane and short-chain alkane metabolisms in uncultured archaea.</title>
        <authorList>
            <person name="Borrel G."/>
            <person name="Adam P.S."/>
            <person name="McKay L.J."/>
            <person name="Chen L.X."/>
            <person name="Sierra-Garcia I.N."/>
            <person name="Sieber C.M."/>
            <person name="Letourneur Q."/>
            <person name="Ghozlane A."/>
            <person name="Andersen G.L."/>
            <person name="Li W.J."/>
            <person name="Hallam S.J."/>
            <person name="Muyzer G."/>
            <person name="de Oliveira V.M."/>
            <person name="Inskeep W.P."/>
            <person name="Banfield J.F."/>
            <person name="Gribaldo S."/>
        </authorList>
    </citation>
    <scope>NUCLEOTIDE SEQUENCE [LARGE SCALE GENOMIC DNA]</scope>
    <source>
        <strain evidence="3">NM1b</strain>
    </source>
</reference>
<protein>
    <submittedName>
        <fullName evidence="3">Nickel-dependent lactate racemase</fullName>
    </submittedName>
</protein>
<gene>
    <name evidence="3" type="primary">larA</name>
    <name evidence="3" type="ORF">EF807_03585</name>
</gene>
<dbReference type="PANTHER" id="PTHR33171">
    <property type="entry name" value="LAR_N DOMAIN-CONTAINING PROTEIN"/>
    <property type="match status" value="1"/>
</dbReference>
<dbReference type="InterPro" id="IPR048068">
    <property type="entry name" value="LarA-like"/>
</dbReference>
<dbReference type="PANTHER" id="PTHR33171:SF17">
    <property type="entry name" value="LARA-LIKE N-TERMINAL DOMAIN-CONTAINING PROTEIN"/>
    <property type="match status" value="1"/>
</dbReference>
<dbReference type="InterPro" id="IPR047926">
    <property type="entry name" value="Ni_dep_LarA"/>
</dbReference>
<comment type="caution">
    <text evidence="3">The sequence shown here is derived from an EMBL/GenBank/DDBJ whole genome shotgun (WGS) entry which is preliminary data.</text>
</comment>
<dbReference type="InterPro" id="IPR018657">
    <property type="entry name" value="LarA-like_N"/>
</dbReference>